<accession>A0AA88LZK4</accession>
<comment type="subcellular location">
    <subcellularLocation>
        <location evidence="6">Nucleus</location>
        <location evidence="6">Nucleolus</location>
    </subcellularLocation>
</comment>
<protein>
    <recommendedName>
        <fullName evidence="2 6">WD repeat-containing protein 55</fullName>
    </recommendedName>
</protein>
<dbReference type="EMBL" id="JAVHJS010000019">
    <property type="protein sequence ID" value="KAK2827451.1"/>
    <property type="molecule type" value="Genomic_DNA"/>
</dbReference>
<keyword evidence="3 6" id="KW-0853">WD repeat</keyword>
<gene>
    <name evidence="9" type="ORF">Q7C36_018377</name>
</gene>
<dbReference type="GO" id="GO:0005730">
    <property type="term" value="C:nucleolus"/>
    <property type="evidence" value="ECO:0007669"/>
    <property type="project" value="UniProtKB-SubCell"/>
</dbReference>
<dbReference type="GO" id="GO:0006364">
    <property type="term" value="P:rRNA processing"/>
    <property type="evidence" value="ECO:0007669"/>
    <property type="project" value="UniProtKB-UniRule"/>
</dbReference>
<dbReference type="PROSITE" id="PS50082">
    <property type="entry name" value="WD_REPEATS_2"/>
    <property type="match status" value="1"/>
</dbReference>
<dbReference type="SUPFAM" id="SSF50978">
    <property type="entry name" value="WD40 repeat-like"/>
    <property type="match status" value="1"/>
</dbReference>
<evidence type="ECO:0000256" key="5">
    <source>
        <dbReference type="ARBA" id="ARBA00023242"/>
    </source>
</evidence>
<dbReference type="InterPro" id="IPR001680">
    <property type="entry name" value="WD40_rpt"/>
</dbReference>
<dbReference type="InterPro" id="IPR036322">
    <property type="entry name" value="WD40_repeat_dom_sf"/>
</dbReference>
<dbReference type="PANTHER" id="PTHR44019:SF20">
    <property type="entry name" value="WD REPEAT-CONTAINING PROTEIN 55"/>
    <property type="match status" value="1"/>
</dbReference>
<evidence type="ECO:0000313" key="9">
    <source>
        <dbReference type="EMBL" id="KAK2827451.1"/>
    </source>
</evidence>
<evidence type="ECO:0000256" key="1">
    <source>
        <dbReference type="ARBA" id="ARBA00007625"/>
    </source>
</evidence>
<feature type="compositionally biased region" description="Basic and acidic residues" evidence="8">
    <location>
        <begin position="1"/>
        <end position="11"/>
    </location>
</feature>
<evidence type="ECO:0000313" key="10">
    <source>
        <dbReference type="Proteomes" id="UP001187315"/>
    </source>
</evidence>
<dbReference type="InterPro" id="IPR050505">
    <property type="entry name" value="WDR55/POC1"/>
</dbReference>
<dbReference type="SMART" id="SM00320">
    <property type="entry name" value="WD40"/>
    <property type="match status" value="7"/>
</dbReference>
<dbReference type="Proteomes" id="UP001187315">
    <property type="component" value="Unassembled WGS sequence"/>
</dbReference>
<reference evidence="9" key="1">
    <citation type="submission" date="2023-08" db="EMBL/GenBank/DDBJ databases">
        <title>Pelteobagrus vachellii genome.</title>
        <authorList>
            <person name="Liu H."/>
        </authorList>
    </citation>
    <scope>NUCLEOTIDE SEQUENCE</scope>
    <source>
        <strain evidence="9">PRFRI_2022a</strain>
        <tissue evidence="9">Muscle</tissue>
    </source>
</reference>
<dbReference type="InterPro" id="IPR015943">
    <property type="entry name" value="WD40/YVTN_repeat-like_dom_sf"/>
</dbReference>
<dbReference type="Pfam" id="PF24796">
    <property type="entry name" value="WDR55"/>
    <property type="match status" value="1"/>
</dbReference>
<evidence type="ECO:0000256" key="2">
    <source>
        <dbReference type="ARBA" id="ARBA00021188"/>
    </source>
</evidence>
<comment type="caution">
    <text evidence="9">The sequence shown here is derived from an EMBL/GenBank/DDBJ whole genome shotgun (WGS) entry which is preliminary data.</text>
</comment>
<sequence>MATTELKHETLPDEEMLGDLEKNKIRETPEDIKQEAIINTLAFHPKEDILAAGDVDGDIYLYRYSCEDGKNKELWSSGHHLKSCRKVAFSSDGEKLFSVSKDKAVHVMDAVAGKLVTRLSKAHSKPINALLVVDENVVATGDDEGTLKVWDMRRSTSFMSLKHHEDYISDIAADSAKRTLLTSSGDGSMGVFNLKRRRFELLSEIQDGDLTSVSIMKHGRKVVCGSSEGTLYIFNWNGFGATSDRFALQAESVDCIVPITDNILCTASMDGVIRAVNILPNRVVGSVGQHISEPIEEIACSWDKRFLASCAHDQLIKFWDISRLLAMSVSDYRQQKKKDGCLKALSNKAFGGVGDFFSGLLDSNDPNSTTEEAEDSDEDNDGDSERN</sequence>
<organism evidence="9 10">
    <name type="scientific">Tachysurus vachellii</name>
    <name type="common">Darkbarbel catfish</name>
    <name type="synonym">Pelteobagrus vachellii</name>
    <dbReference type="NCBI Taxonomy" id="175792"/>
    <lineage>
        <taxon>Eukaryota</taxon>
        <taxon>Metazoa</taxon>
        <taxon>Chordata</taxon>
        <taxon>Craniata</taxon>
        <taxon>Vertebrata</taxon>
        <taxon>Euteleostomi</taxon>
        <taxon>Actinopterygii</taxon>
        <taxon>Neopterygii</taxon>
        <taxon>Teleostei</taxon>
        <taxon>Ostariophysi</taxon>
        <taxon>Siluriformes</taxon>
        <taxon>Bagridae</taxon>
        <taxon>Tachysurus</taxon>
    </lineage>
</organism>
<feature type="repeat" description="WD" evidence="7">
    <location>
        <begin position="120"/>
        <end position="160"/>
    </location>
</feature>
<evidence type="ECO:0000256" key="8">
    <source>
        <dbReference type="SAM" id="MobiDB-lite"/>
    </source>
</evidence>
<keyword evidence="6" id="KW-0698">rRNA processing</keyword>
<dbReference type="PIRSF" id="PIRSF038169">
    <property type="entry name" value="WD_repeat_p55"/>
    <property type="match status" value="1"/>
</dbReference>
<keyword evidence="4" id="KW-0677">Repeat</keyword>
<dbReference type="InterPro" id="IPR017422">
    <property type="entry name" value="WDR55"/>
</dbReference>
<name>A0AA88LZK4_TACVA</name>
<dbReference type="PANTHER" id="PTHR44019">
    <property type="entry name" value="WD REPEAT-CONTAINING PROTEIN 55"/>
    <property type="match status" value="1"/>
</dbReference>
<evidence type="ECO:0000256" key="4">
    <source>
        <dbReference type="ARBA" id="ARBA00022737"/>
    </source>
</evidence>
<comment type="function">
    <text evidence="6">Nucleolar protein that acts as a modulator of rRNA synthesis. Plays a central role during organogenesis.</text>
</comment>
<evidence type="ECO:0000256" key="7">
    <source>
        <dbReference type="PROSITE-ProRule" id="PRU00221"/>
    </source>
</evidence>
<evidence type="ECO:0000256" key="6">
    <source>
        <dbReference type="PIRNR" id="PIRNR038169"/>
    </source>
</evidence>
<feature type="region of interest" description="Disordered" evidence="8">
    <location>
        <begin position="1"/>
        <end position="20"/>
    </location>
</feature>
<evidence type="ECO:0000256" key="3">
    <source>
        <dbReference type="ARBA" id="ARBA00022574"/>
    </source>
</evidence>
<keyword evidence="10" id="KW-1185">Reference proteome</keyword>
<keyword evidence="5 6" id="KW-0539">Nucleus</keyword>
<proteinExistence type="inferred from homology"/>
<dbReference type="Gene3D" id="2.130.10.10">
    <property type="entry name" value="YVTN repeat-like/Quinoprotein amine dehydrogenase"/>
    <property type="match status" value="2"/>
</dbReference>
<dbReference type="AlphaFoldDB" id="A0AA88LZK4"/>
<comment type="similarity">
    <text evidence="1 6">Belongs to the WD repeat WDR55 family.</text>
</comment>
<feature type="compositionally biased region" description="Acidic residues" evidence="8">
    <location>
        <begin position="371"/>
        <end position="387"/>
    </location>
</feature>
<feature type="region of interest" description="Disordered" evidence="8">
    <location>
        <begin position="361"/>
        <end position="387"/>
    </location>
</feature>